<evidence type="ECO:0000256" key="1">
    <source>
        <dbReference type="SAM" id="MobiDB-lite"/>
    </source>
</evidence>
<evidence type="ECO:0000259" key="2">
    <source>
        <dbReference type="Pfam" id="PF00534"/>
    </source>
</evidence>
<dbReference type="PANTHER" id="PTHR12526">
    <property type="entry name" value="GLYCOSYLTRANSFERASE"/>
    <property type="match status" value="1"/>
</dbReference>
<dbReference type="GO" id="GO:0016757">
    <property type="term" value="F:glycosyltransferase activity"/>
    <property type="evidence" value="ECO:0007669"/>
    <property type="project" value="InterPro"/>
</dbReference>
<dbReference type="Proteomes" id="UP000182190">
    <property type="component" value="Unassembled WGS sequence"/>
</dbReference>
<accession>A0A7Z9E3M5</accession>
<keyword evidence="4" id="KW-1185">Reference proteome</keyword>
<name>A0A7Z9E3M5_9CYAN</name>
<dbReference type="Pfam" id="PF00534">
    <property type="entry name" value="Glycos_transf_1"/>
    <property type="match status" value="1"/>
</dbReference>
<feature type="region of interest" description="Disordered" evidence="1">
    <location>
        <begin position="201"/>
        <end position="223"/>
    </location>
</feature>
<protein>
    <submittedName>
        <fullName evidence="3">Glycosyl transferase, group 1 family protein</fullName>
    </submittedName>
</protein>
<keyword evidence="3" id="KW-0808">Transferase</keyword>
<evidence type="ECO:0000313" key="3">
    <source>
        <dbReference type="EMBL" id="VXD23448.1"/>
    </source>
</evidence>
<dbReference type="AlphaFoldDB" id="A0A7Z9E3M5"/>
<feature type="compositionally biased region" description="Low complexity" evidence="1">
    <location>
        <begin position="207"/>
        <end position="223"/>
    </location>
</feature>
<feature type="domain" description="Glycosyl transferase family 1" evidence="2">
    <location>
        <begin position="18"/>
        <end position="173"/>
    </location>
</feature>
<comment type="caution">
    <text evidence="3">The sequence shown here is derived from an EMBL/GenBank/DDBJ whole genome shotgun (WGS) entry which is preliminary data.</text>
</comment>
<dbReference type="EMBL" id="CZCS02000216">
    <property type="protein sequence ID" value="VXD23448.1"/>
    <property type="molecule type" value="Genomic_DNA"/>
</dbReference>
<gene>
    <name evidence="3" type="ORF">PL9631_730035</name>
</gene>
<dbReference type="RefSeq" id="WP_083621299.1">
    <property type="nucleotide sequence ID" value="NZ_LR735017.1"/>
</dbReference>
<dbReference type="InterPro" id="IPR001296">
    <property type="entry name" value="Glyco_trans_1"/>
</dbReference>
<evidence type="ECO:0000313" key="4">
    <source>
        <dbReference type="Proteomes" id="UP000182190"/>
    </source>
</evidence>
<dbReference type="SUPFAM" id="SSF53756">
    <property type="entry name" value="UDP-Glycosyltransferase/glycogen phosphorylase"/>
    <property type="match status" value="1"/>
</dbReference>
<sequence length="223" mass="24409">MSESNGEKKSGVPASIFDKNLVVYAGTLESYQGIDILIQAFVSVAKSDPQAFLLIVGGSPEQTQFFSNLAEESGISQQCLLTGRVEQSLAQNYANRAKVQVSPRRSGTNTPLKVYQQLASGVPLVATRIYSHTQVLDDNVAFLVEPEPEDLARGIIEALSNETEAQQKAKNAQLLYQEKYSREVYTQKMINLLEFVTSTPIKRSPGSESSQNQSSNSLNLKSS</sequence>
<dbReference type="OrthoDB" id="529091at2"/>
<organism evidence="3 4">
    <name type="scientific">Planktothrix paucivesiculata PCC 9631</name>
    <dbReference type="NCBI Taxonomy" id="671071"/>
    <lineage>
        <taxon>Bacteria</taxon>
        <taxon>Bacillati</taxon>
        <taxon>Cyanobacteriota</taxon>
        <taxon>Cyanophyceae</taxon>
        <taxon>Oscillatoriophycideae</taxon>
        <taxon>Oscillatoriales</taxon>
        <taxon>Microcoleaceae</taxon>
        <taxon>Planktothrix</taxon>
    </lineage>
</organism>
<reference evidence="3" key="1">
    <citation type="submission" date="2019-10" db="EMBL/GenBank/DDBJ databases">
        <authorList>
            <consortium name="Genoscope - CEA"/>
            <person name="William W."/>
        </authorList>
    </citation>
    <scope>NUCLEOTIDE SEQUENCE [LARGE SCALE GENOMIC DNA]</scope>
    <source>
        <strain evidence="3">BBR_PRJEB10994</strain>
    </source>
</reference>
<proteinExistence type="predicted"/>
<dbReference type="CDD" id="cd03801">
    <property type="entry name" value="GT4_PimA-like"/>
    <property type="match status" value="1"/>
</dbReference>
<dbReference type="Gene3D" id="3.40.50.2000">
    <property type="entry name" value="Glycogen Phosphorylase B"/>
    <property type="match status" value="1"/>
</dbReference>